<sequence>MLSMFAAMMTDDTKSSGVILRFVFTLKQFVALKEVLCTPFALPPKRIIGTLFSPSGWINDGLINERKRGLQKYLTFLIHDMVLSHHTEFLLFLGAGDLPTHKSTIWPSLVLPEMTSKELMIAKNSTLLEPERTLKPVAASYYPSWASDAIPPHKIDFSKFDILFFAFVTPNGTAGIDWDSGSQETLKALVSSAHSSGHETKIVLSMGGWSGSHWYSEAMSSASNRSKLVKTLADTIKSYGLDGIDIDWEYPNASGAGNPHSSADSANFLSFLKLLRSTIGDSKVISAAVTHTPWLGENGAPLINVSEYAKYMTYVNIMNYDVFSSSSHPGPNAPLGNLCGSSSQPQANAQAALAQWTRAGMPAAKLLLGLPVYGYVSKSKDKELTGSSLPSSILPTGAHPRLAPNRFRISEALGDLSALWGQQIPFIQLVQSKVLVKNQDGTYGAANGYTSAWDNCSDTPYLYNIGRTTVVTFDDTYSIASKTLFAKKSGMGGCFTWSLDQDDGLTLHNIMLHNLGR</sequence>
<dbReference type="InterPro" id="IPR017853">
    <property type="entry name" value="GH"/>
</dbReference>
<evidence type="ECO:0000313" key="11">
    <source>
        <dbReference type="Proteomes" id="UP000027222"/>
    </source>
</evidence>
<reference evidence="11" key="1">
    <citation type="journal article" date="2014" name="Proc. Natl. Acad. Sci. U.S.A.">
        <title>Extensive sampling of basidiomycete genomes demonstrates inadequacy of the white-rot/brown-rot paradigm for wood decay fungi.</title>
        <authorList>
            <person name="Riley R."/>
            <person name="Salamov A.A."/>
            <person name="Brown D.W."/>
            <person name="Nagy L.G."/>
            <person name="Floudas D."/>
            <person name="Held B.W."/>
            <person name="Levasseur A."/>
            <person name="Lombard V."/>
            <person name="Morin E."/>
            <person name="Otillar R."/>
            <person name="Lindquist E.A."/>
            <person name="Sun H."/>
            <person name="LaButti K.M."/>
            <person name="Schmutz J."/>
            <person name="Jabbour D."/>
            <person name="Luo H."/>
            <person name="Baker S.E."/>
            <person name="Pisabarro A.G."/>
            <person name="Walton J.D."/>
            <person name="Blanchette R.A."/>
            <person name="Henrissat B."/>
            <person name="Martin F."/>
            <person name="Cullen D."/>
            <person name="Hibbett D.S."/>
            <person name="Grigoriev I.V."/>
        </authorList>
    </citation>
    <scope>NUCLEOTIDE SEQUENCE [LARGE SCALE GENOMIC DNA]</scope>
    <source>
        <strain evidence="11">CBS 339.88</strain>
    </source>
</reference>
<organism evidence="10 11">
    <name type="scientific">Galerina marginata (strain CBS 339.88)</name>
    <dbReference type="NCBI Taxonomy" id="685588"/>
    <lineage>
        <taxon>Eukaryota</taxon>
        <taxon>Fungi</taxon>
        <taxon>Dikarya</taxon>
        <taxon>Basidiomycota</taxon>
        <taxon>Agaricomycotina</taxon>
        <taxon>Agaricomycetes</taxon>
        <taxon>Agaricomycetidae</taxon>
        <taxon>Agaricales</taxon>
        <taxon>Agaricineae</taxon>
        <taxon>Strophariaceae</taxon>
        <taxon>Galerina</taxon>
    </lineage>
</organism>
<dbReference type="OrthoDB" id="73875at2759"/>
<keyword evidence="3" id="KW-0146">Chitin degradation</keyword>
<accession>A0A067T774</accession>
<dbReference type="InterPro" id="IPR011583">
    <property type="entry name" value="Chitinase_II/V-like_cat"/>
</dbReference>
<dbReference type="InterPro" id="IPR001223">
    <property type="entry name" value="Glyco_hydro18_cat"/>
</dbReference>
<evidence type="ECO:0000256" key="8">
    <source>
        <dbReference type="RuleBase" id="RU004453"/>
    </source>
</evidence>
<keyword evidence="2 7" id="KW-0378">Hydrolase</keyword>
<dbReference type="InterPro" id="IPR001683">
    <property type="entry name" value="PX_dom"/>
</dbReference>
<dbReference type="Gene3D" id="3.10.50.10">
    <property type="match status" value="1"/>
</dbReference>
<evidence type="ECO:0000256" key="7">
    <source>
        <dbReference type="RuleBase" id="RU000489"/>
    </source>
</evidence>
<dbReference type="GO" id="GO:0005576">
    <property type="term" value="C:extracellular region"/>
    <property type="evidence" value="ECO:0007669"/>
    <property type="project" value="TreeGrafter"/>
</dbReference>
<dbReference type="InterPro" id="IPR036871">
    <property type="entry name" value="PX_dom_sf"/>
</dbReference>
<dbReference type="Gene3D" id="3.30.1520.10">
    <property type="entry name" value="Phox-like domain"/>
    <property type="match status" value="1"/>
</dbReference>
<dbReference type="PANTHER" id="PTHR11177">
    <property type="entry name" value="CHITINASE"/>
    <property type="match status" value="1"/>
</dbReference>
<dbReference type="Proteomes" id="UP000027222">
    <property type="component" value="Unassembled WGS sequence"/>
</dbReference>
<dbReference type="GO" id="GO:0000272">
    <property type="term" value="P:polysaccharide catabolic process"/>
    <property type="evidence" value="ECO:0007669"/>
    <property type="project" value="UniProtKB-KW"/>
</dbReference>
<dbReference type="SUPFAM" id="SSF51445">
    <property type="entry name" value="(Trans)glycosidases"/>
    <property type="match status" value="1"/>
</dbReference>
<protein>
    <recommendedName>
        <fullName evidence="9">GH18 domain-containing protein</fullName>
    </recommendedName>
</protein>
<gene>
    <name evidence="10" type="ORF">GALMADRAFT_1307739</name>
</gene>
<evidence type="ECO:0000259" key="9">
    <source>
        <dbReference type="PROSITE" id="PS51910"/>
    </source>
</evidence>
<evidence type="ECO:0000256" key="6">
    <source>
        <dbReference type="ARBA" id="ARBA00023326"/>
    </source>
</evidence>
<dbReference type="Gene3D" id="3.20.20.80">
    <property type="entry name" value="Glycosidases"/>
    <property type="match status" value="2"/>
</dbReference>
<dbReference type="PROSITE" id="PS01095">
    <property type="entry name" value="GH18_1"/>
    <property type="match status" value="1"/>
</dbReference>
<keyword evidence="6" id="KW-0624">Polysaccharide degradation</keyword>
<feature type="domain" description="GH18" evidence="9">
    <location>
        <begin position="136"/>
        <end position="517"/>
    </location>
</feature>
<evidence type="ECO:0000256" key="1">
    <source>
        <dbReference type="ARBA" id="ARBA00000822"/>
    </source>
</evidence>
<dbReference type="EMBL" id="KL142375">
    <property type="protein sequence ID" value="KDR78222.1"/>
    <property type="molecule type" value="Genomic_DNA"/>
</dbReference>
<dbReference type="PROSITE" id="PS51910">
    <property type="entry name" value="GH18_2"/>
    <property type="match status" value="1"/>
</dbReference>
<evidence type="ECO:0000256" key="4">
    <source>
        <dbReference type="ARBA" id="ARBA00023277"/>
    </source>
</evidence>
<comment type="catalytic activity">
    <reaction evidence="1">
        <text>Random endo-hydrolysis of N-acetyl-beta-D-glucosaminide (1-&gt;4)-beta-linkages in chitin and chitodextrins.</text>
        <dbReference type="EC" id="3.2.1.14"/>
    </reaction>
</comment>
<name>A0A067T774_GALM3</name>
<keyword evidence="5 7" id="KW-0326">Glycosidase</keyword>
<evidence type="ECO:0000256" key="5">
    <source>
        <dbReference type="ARBA" id="ARBA00023295"/>
    </source>
</evidence>
<dbReference type="STRING" id="685588.A0A067T774"/>
<dbReference type="SMART" id="SM00636">
    <property type="entry name" value="Glyco_18"/>
    <property type="match status" value="1"/>
</dbReference>
<dbReference type="HOGENOM" id="CLU_002833_6_2_1"/>
<keyword evidence="4" id="KW-0119">Carbohydrate metabolism</keyword>
<dbReference type="SUPFAM" id="SSF64268">
    <property type="entry name" value="PX domain"/>
    <property type="match status" value="1"/>
</dbReference>
<dbReference type="GO" id="GO:0006032">
    <property type="term" value="P:chitin catabolic process"/>
    <property type="evidence" value="ECO:0007669"/>
    <property type="project" value="UniProtKB-KW"/>
</dbReference>
<dbReference type="Pfam" id="PF00787">
    <property type="entry name" value="PX"/>
    <property type="match status" value="1"/>
</dbReference>
<evidence type="ECO:0000256" key="3">
    <source>
        <dbReference type="ARBA" id="ARBA00023024"/>
    </source>
</evidence>
<dbReference type="InterPro" id="IPR001579">
    <property type="entry name" value="Glyco_hydro_18_chit_AS"/>
</dbReference>
<dbReference type="AlphaFoldDB" id="A0A067T774"/>
<dbReference type="GO" id="GO:0008843">
    <property type="term" value="F:endochitinase activity"/>
    <property type="evidence" value="ECO:0007669"/>
    <property type="project" value="UniProtKB-EC"/>
</dbReference>
<evidence type="ECO:0000313" key="10">
    <source>
        <dbReference type="EMBL" id="KDR78222.1"/>
    </source>
</evidence>
<dbReference type="GO" id="GO:0035091">
    <property type="term" value="F:phosphatidylinositol binding"/>
    <property type="evidence" value="ECO:0007669"/>
    <property type="project" value="InterPro"/>
</dbReference>
<comment type="similarity">
    <text evidence="8">Belongs to the glycosyl hydrolase 18 family.</text>
</comment>
<dbReference type="PANTHER" id="PTHR11177:SF317">
    <property type="entry name" value="CHITINASE 12-RELATED"/>
    <property type="match status" value="1"/>
</dbReference>
<evidence type="ECO:0000256" key="2">
    <source>
        <dbReference type="ARBA" id="ARBA00022801"/>
    </source>
</evidence>
<proteinExistence type="inferred from homology"/>
<dbReference type="InterPro" id="IPR050314">
    <property type="entry name" value="Glycosyl_Hydrlase_18"/>
</dbReference>
<keyword evidence="11" id="KW-1185">Reference proteome</keyword>
<dbReference type="InterPro" id="IPR029070">
    <property type="entry name" value="Chitinase_insertion_sf"/>
</dbReference>
<dbReference type="GO" id="GO:0008061">
    <property type="term" value="F:chitin binding"/>
    <property type="evidence" value="ECO:0007669"/>
    <property type="project" value="InterPro"/>
</dbReference>
<dbReference type="Pfam" id="PF00704">
    <property type="entry name" value="Glyco_hydro_18"/>
    <property type="match status" value="1"/>
</dbReference>